<reference evidence="2 3" key="1">
    <citation type="submission" date="2024-04" db="EMBL/GenBank/DDBJ databases">
        <title>Novel species of the genus Ideonella isolated from streams.</title>
        <authorList>
            <person name="Lu H."/>
        </authorList>
    </citation>
    <scope>NUCLEOTIDE SEQUENCE [LARGE SCALE GENOMIC DNA]</scope>
    <source>
        <strain evidence="2 3">DXS29W</strain>
    </source>
</reference>
<dbReference type="Proteomes" id="UP001371218">
    <property type="component" value="Unassembled WGS sequence"/>
</dbReference>
<dbReference type="Gene3D" id="2.30.130.40">
    <property type="entry name" value="LON domain-like"/>
    <property type="match status" value="1"/>
</dbReference>
<feature type="domain" description="Lon N-terminal" evidence="1">
    <location>
        <begin position="14"/>
        <end position="208"/>
    </location>
</feature>
<name>A0ABU9BNZ9_9BURK</name>
<dbReference type="SMART" id="SM00464">
    <property type="entry name" value="LON"/>
    <property type="match status" value="1"/>
</dbReference>
<dbReference type="Pfam" id="PF02190">
    <property type="entry name" value="LON_substr_bdg"/>
    <property type="match status" value="1"/>
</dbReference>
<dbReference type="EMBL" id="JBBUTG010000006">
    <property type="protein sequence ID" value="MEK8031690.1"/>
    <property type="molecule type" value="Genomic_DNA"/>
</dbReference>
<comment type="caution">
    <text evidence="2">The sequence shown here is derived from an EMBL/GenBank/DDBJ whole genome shotgun (WGS) entry which is preliminary data.</text>
</comment>
<evidence type="ECO:0000313" key="2">
    <source>
        <dbReference type="EMBL" id="MEK8031690.1"/>
    </source>
</evidence>
<organism evidence="2 3">
    <name type="scientific">Ideonella lacteola</name>
    <dbReference type="NCBI Taxonomy" id="2984193"/>
    <lineage>
        <taxon>Bacteria</taxon>
        <taxon>Pseudomonadati</taxon>
        <taxon>Pseudomonadota</taxon>
        <taxon>Betaproteobacteria</taxon>
        <taxon>Burkholderiales</taxon>
        <taxon>Sphaerotilaceae</taxon>
        <taxon>Ideonella</taxon>
    </lineage>
</organism>
<dbReference type="InterPro" id="IPR003111">
    <property type="entry name" value="Lon_prtase_N"/>
</dbReference>
<dbReference type="Gene3D" id="1.10.4060.10">
    <property type="entry name" value="BPP1347 like domain"/>
    <property type="match status" value="1"/>
</dbReference>
<evidence type="ECO:0000313" key="3">
    <source>
        <dbReference type="Proteomes" id="UP001371218"/>
    </source>
</evidence>
<dbReference type="InterPro" id="IPR015947">
    <property type="entry name" value="PUA-like_sf"/>
</dbReference>
<dbReference type="InterPro" id="IPR046336">
    <property type="entry name" value="Lon_prtase_N_sf"/>
</dbReference>
<protein>
    <submittedName>
        <fullName evidence="2">LON peptidase substrate-binding domain-containing protein</fullName>
    </submittedName>
</protein>
<dbReference type="PANTHER" id="PTHR46732">
    <property type="entry name" value="ATP-DEPENDENT PROTEASE LA (LON) DOMAIN PROTEIN"/>
    <property type="match status" value="1"/>
</dbReference>
<dbReference type="PROSITE" id="PS51787">
    <property type="entry name" value="LON_N"/>
    <property type="match status" value="1"/>
</dbReference>
<dbReference type="PANTHER" id="PTHR46732:SF8">
    <property type="entry name" value="ATP-DEPENDENT PROTEASE LA (LON) DOMAIN PROTEIN"/>
    <property type="match status" value="1"/>
</dbReference>
<dbReference type="RefSeq" id="WP_341426079.1">
    <property type="nucleotide sequence ID" value="NZ_JBBUTG010000006.1"/>
</dbReference>
<sequence length="210" mass="22989">MTTAALTVDSTKPLPLFPLRTVLFPGGRVTLKVFEARYLDLISSCLRERQPFGVVCLLQGSEVRQAGAATRFESTGVLAQLVEVDAIGAGVLKVRCTGGQRFQWASVHEGSDGLWSAQGLVLLPNDEAQAPGERFDDAVQALQRAYAAISQRPDADLPDEHHFDDAGWVANRWCELLPVPMAARQQLMALPDPLQRLALVDEFLRGKQLI</sequence>
<keyword evidence="3" id="KW-1185">Reference proteome</keyword>
<dbReference type="SUPFAM" id="SSF88697">
    <property type="entry name" value="PUA domain-like"/>
    <property type="match status" value="1"/>
</dbReference>
<gene>
    <name evidence="2" type="ORF">AACH06_12755</name>
</gene>
<evidence type="ECO:0000259" key="1">
    <source>
        <dbReference type="PROSITE" id="PS51787"/>
    </source>
</evidence>
<accession>A0ABU9BNZ9</accession>
<proteinExistence type="predicted"/>